<dbReference type="AlphaFoldDB" id="A0A132BYM5"/>
<evidence type="ECO:0000313" key="4">
    <source>
        <dbReference type="Proteomes" id="UP000068382"/>
    </source>
</evidence>
<comment type="caution">
    <text evidence="3">The sequence shown here is derived from an EMBL/GenBank/DDBJ whole genome shotgun (WGS) entry which is preliminary data.</text>
</comment>
<reference evidence="3 4" key="1">
    <citation type="submission" date="2015-12" db="EMBL/GenBank/DDBJ databases">
        <title>Genome sequence of the marine Rhodobacteraceae strain O3.65, Candidatus Tritonibacter horizontis.</title>
        <authorList>
            <person name="Poehlein A."/>
            <person name="Giebel H.A."/>
            <person name="Voget S."/>
            <person name="Brinkhoff T."/>
        </authorList>
    </citation>
    <scope>NUCLEOTIDE SEQUENCE [LARGE SCALE GENOMIC DNA]</scope>
    <source>
        <strain evidence="3 4">O3.65</strain>
    </source>
</reference>
<keyword evidence="1 3" id="KW-0560">Oxidoreductase</keyword>
<dbReference type="Gene3D" id="3.50.50.60">
    <property type="entry name" value="FAD/NAD(P)-binding domain"/>
    <property type="match status" value="2"/>
</dbReference>
<evidence type="ECO:0000259" key="2">
    <source>
        <dbReference type="Pfam" id="PF01266"/>
    </source>
</evidence>
<keyword evidence="4" id="KW-1185">Reference proteome</keyword>
<sequence>MSEILVLGAGMVGMTTALELQSRGHRVTVVDRKPAGQETSFGNAGLIQSEAAEPYAMPRSLPELRDLLLGRSNDVLWSPAGVWGQMPALWQYFRNSHPVRHLALSRPHAQLIATASRDQERWIAASKAQDLIAKTGYISIFDDARSFDRAAADLSRLKDLYDIAATPMDGARFCAMEPSYLRPPAGAIHWQDTWSCSDPGGLVARYAALFQQQGGALVTGDASSLQRRGDRWDVQTAAGVIAAEQAVIALGPWSPDLLRRLGYRVRMIRKQGAHRMYDTPVPLRRPVFHTRYSVVLSSMRGGTRMTCGVALHGRARRPDLRQLDRAAAGLATEIDLGIPTADAPWHGTRPFMPDMLPMLGAAPRHDRLWFNFGHGHQGFTLGATTARHLADMVDGRVRPGGGAETWLEALTPAARPKVIA</sequence>
<dbReference type="PATRIC" id="fig|1768241.3.peg.1869"/>
<dbReference type="GO" id="GO:0005737">
    <property type="term" value="C:cytoplasm"/>
    <property type="evidence" value="ECO:0007669"/>
    <property type="project" value="TreeGrafter"/>
</dbReference>
<accession>A0A132BYM5</accession>
<protein>
    <submittedName>
        <fullName evidence="3">D-amino acid dehydrogenase small subunit</fullName>
        <ecNumber evidence="3">1.4.99.6</ecNumber>
    </submittedName>
</protein>
<organism evidence="3 4">
    <name type="scientific">Tritonibacter horizontis</name>
    <dbReference type="NCBI Taxonomy" id="1768241"/>
    <lineage>
        <taxon>Bacteria</taxon>
        <taxon>Pseudomonadati</taxon>
        <taxon>Pseudomonadota</taxon>
        <taxon>Alphaproteobacteria</taxon>
        <taxon>Rhodobacterales</taxon>
        <taxon>Paracoccaceae</taxon>
        <taxon>Tritonibacter</taxon>
    </lineage>
</organism>
<dbReference type="Gene3D" id="3.30.9.10">
    <property type="entry name" value="D-Amino Acid Oxidase, subunit A, domain 2"/>
    <property type="match status" value="1"/>
</dbReference>
<dbReference type="Proteomes" id="UP000068382">
    <property type="component" value="Unassembled WGS sequence"/>
</dbReference>
<evidence type="ECO:0000256" key="1">
    <source>
        <dbReference type="ARBA" id="ARBA00023002"/>
    </source>
</evidence>
<dbReference type="EC" id="1.4.99.6" evidence="3"/>
<dbReference type="RefSeq" id="WP_068242202.1">
    <property type="nucleotide sequence ID" value="NZ_LPUY01000054.1"/>
</dbReference>
<dbReference type="InterPro" id="IPR036188">
    <property type="entry name" value="FAD/NAD-bd_sf"/>
</dbReference>
<dbReference type="PANTHER" id="PTHR13847">
    <property type="entry name" value="SARCOSINE DEHYDROGENASE-RELATED"/>
    <property type="match status" value="1"/>
</dbReference>
<dbReference type="SUPFAM" id="SSF51905">
    <property type="entry name" value="FAD/NAD(P)-binding domain"/>
    <property type="match status" value="1"/>
</dbReference>
<dbReference type="OrthoDB" id="9805337at2"/>
<evidence type="ECO:0000313" key="3">
    <source>
        <dbReference type="EMBL" id="KUP93286.1"/>
    </source>
</evidence>
<gene>
    <name evidence="3" type="primary">dadA_1</name>
    <name evidence="3" type="ORF">TRIHO_17820</name>
</gene>
<dbReference type="Pfam" id="PF01266">
    <property type="entry name" value="DAO"/>
    <property type="match status" value="1"/>
</dbReference>
<dbReference type="EMBL" id="LPUY01000054">
    <property type="protein sequence ID" value="KUP93286.1"/>
    <property type="molecule type" value="Genomic_DNA"/>
</dbReference>
<dbReference type="InterPro" id="IPR006076">
    <property type="entry name" value="FAD-dep_OxRdtase"/>
</dbReference>
<dbReference type="PANTHER" id="PTHR13847:SF289">
    <property type="entry name" value="GLYCINE OXIDASE"/>
    <property type="match status" value="1"/>
</dbReference>
<dbReference type="GO" id="GO:0016491">
    <property type="term" value="F:oxidoreductase activity"/>
    <property type="evidence" value="ECO:0007669"/>
    <property type="project" value="UniProtKB-KW"/>
</dbReference>
<proteinExistence type="predicted"/>
<feature type="domain" description="FAD dependent oxidoreductase" evidence="2">
    <location>
        <begin position="4"/>
        <end position="392"/>
    </location>
</feature>
<name>A0A132BYM5_9RHOB</name>